<name>A0AAD1U551_EUPCR</name>
<proteinExistence type="predicted"/>
<organism evidence="2 3">
    <name type="scientific">Euplotes crassus</name>
    <dbReference type="NCBI Taxonomy" id="5936"/>
    <lineage>
        <taxon>Eukaryota</taxon>
        <taxon>Sar</taxon>
        <taxon>Alveolata</taxon>
        <taxon>Ciliophora</taxon>
        <taxon>Intramacronucleata</taxon>
        <taxon>Spirotrichea</taxon>
        <taxon>Hypotrichia</taxon>
        <taxon>Euplotida</taxon>
        <taxon>Euplotidae</taxon>
        <taxon>Moneuplotes</taxon>
    </lineage>
</organism>
<evidence type="ECO:0000256" key="1">
    <source>
        <dbReference type="SAM" id="MobiDB-lite"/>
    </source>
</evidence>
<keyword evidence="3" id="KW-1185">Reference proteome</keyword>
<reference evidence="2" key="1">
    <citation type="submission" date="2023-07" db="EMBL/GenBank/DDBJ databases">
        <authorList>
            <consortium name="AG Swart"/>
            <person name="Singh M."/>
            <person name="Singh A."/>
            <person name="Seah K."/>
            <person name="Emmerich C."/>
        </authorList>
    </citation>
    <scope>NUCLEOTIDE SEQUENCE</scope>
    <source>
        <strain evidence="2">DP1</strain>
    </source>
</reference>
<protein>
    <submittedName>
        <fullName evidence="2">Uncharacterized protein</fullName>
    </submittedName>
</protein>
<accession>A0AAD1U551</accession>
<dbReference type="EMBL" id="CAMPGE010003672">
    <property type="protein sequence ID" value="CAI2362515.1"/>
    <property type="molecule type" value="Genomic_DNA"/>
</dbReference>
<dbReference type="AlphaFoldDB" id="A0AAD1U551"/>
<evidence type="ECO:0000313" key="3">
    <source>
        <dbReference type="Proteomes" id="UP001295684"/>
    </source>
</evidence>
<feature type="region of interest" description="Disordered" evidence="1">
    <location>
        <begin position="131"/>
        <end position="168"/>
    </location>
</feature>
<comment type="caution">
    <text evidence="2">The sequence shown here is derived from an EMBL/GenBank/DDBJ whole genome shotgun (WGS) entry which is preliminary data.</text>
</comment>
<sequence>MSRGSIYNYRRYEEQKQLQIENIRLLKRLQNSIPTYNYDDYEIENRKKKNLLNRICTFPYQFDRQFHKRTQSKLNIRRNMSIQKIHKKKKRKLSQANCELQTMNQSQDVSHNIRMSMEEENKMREEQFNKPLANESTDVIQNDDEDPSPIENPNSVEPNKRYHSKKAKDKKSIFLKTAHKRRMFYREHLLTNVFNSEFDEIKREKVKLEKFMKISNKECFLTVCTSPTKYFFMAICCKTKKPYLISVFKKKVKKLLQIYNNSLVKVSKLLRIKDGYLIIKDLDFLLKDRLNVRDSLPEHYKQNLGYSKDSDREASPHFAANVGDNNDLGHNIHQEDLNKSETVTVQDIYKLPRVR</sequence>
<dbReference type="Proteomes" id="UP001295684">
    <property type="component" value="Unassembled WGS sequence"/>
</dbReference>
<evidence type="ECO:0000313" key="2">
    <source>
        <dbReference type="EMBL" id="CAI2362515.1"/>
    </source>
</evidence>
<gene>
    <name evidence="2" type="ORF">ECRASSUSDP1_LOCUS3839</name>
</gene>